<dbReference type="EMBL" id="CAJVPK010002090">
    <property type="protein sequence ID" value="CAG8606035.1"/>
    <property type="molecule type" value="Genomic_DNA"/>
</dbReference>
<protein>
    <submittedName>
        <fullName evidence="2">65_t:CDS:1</fullName>
    </submittedName>
</protein>
<keyword evidence="1" id="KW-0812">Transmembrane</keyword>
<feature type="transmembrane region" description="Helical" evidence="1">
    <location>
        <begin position="117"/>
        <end position="139"/>
    </location>
</feature>
<keyword evidence="3" id="KW-1185">Reference proteome</keyword>
<comment type="caution">
    <text evidence="2">The sequence shown here is derived from an EMBL/GenBank/DDBJ whole genome shotgun (WGS) entry which is preliminary data.</text>
</comment>
<feature type="transmembrane region" description="Helical" evidence="1">
    <location>
        <begin position="84"/>
        <end position="105"/>
    </location>
</feature>
<dbReference type="Proteomes" id="UP000789706">
    <property type="component" value="Unassembled WGS sequence"/>
</dbReference>
<gene>
    <name evidence="2" type="ORF">DEBURN_LOCUS9752</name>
</gene>
<keyword evidence="1" id="KW-1133">Transmembrane helix</keyword>
<evidence type="ECO:0000313" key="3">
    <source>
        <dbReference type="Proteomes" id="UP000789706"/>
    </source>
</evidence>
<dbReference type="OrthoDB" id="2439775at2759"/>
<accession>A0A9N9CN07</accession>
<evidence type="ECO:0000256" key="1">
    <source>
        <dbReference type="SAM" id="Phobius"/>
    </source>
</evidence>
<sequence>MSPFLRVIHEENEKESDIILKISLFLYLYTGWYLIVTEIVQLKREGLNTHNMLDLESLLLPLANIASILYNHQLSILQDSVYDFVLAFTALVMWLQLVGPGRFIHIIQTILNITWPFLAALFIVVVAFGHAMFILLNYADYFQIPTYKIKDASNSDLYSNITIYKNINKFSRLDNYYSHFVSSVEAVFFWTNGRWDQLDQWNSYAVDVMSVLGSIILVDAFEPANKNSRTAVYRYRTELIAEYKALEKPFGGEGGNPQDICYIPNPDMIDTWLTETKKNKNVLWVRAIRF</sequence>
<evidence type="ECO:0000313" key="2">
    <source>
        <dbReference type="EMBL" id="CAG8606035.1"/>
    </source>
</evidence>
<organism evidence="2 3">
    <name type="scientific">Diversispora eburnea</name>
    <dbReference type="NCBI Taxonomy" id="1213867"/>
    <lineage>
        <taxon>Eukaryota</taxon>
        <taxon>Fungi</taxon>
        <taxon>Fungi incertae sedis</taxon>
        <taxon>Mucoromycota</taxon>
        <taxon>Glomeromycotina</taxon>
        <taxon>Glomeromycetes</taxon>
        <taxon>Diversisporales</taxon>
        <taxon>Diversisporaceae</taxon>
        <taxon>Diversispora</taxon>
    </lineage>
</organism>
<reference evidence="2" key="1">
    <citation type="submission" date="2021-06" db="EMBL/GenBank/DDBJ databases">
        <authorList>
            <person name="Kallberg Y."/>
            <person name="Tangrot J."/>
            <person name="Rosling A."/>
        </authorList>
    </citation>
    <scope>NUCLEOTIDE SEQUENCE</scope>
    <source>
        <strain evidence="2">AZ414A</strain>
    </source>
</reference>
<dbReference type="AlphaFoldDB" id="A0A9N9CN07"/>
<feature type="transmembrane region" description="Helical" evidence="1">
    <location>
        <begin position="18"/>
        <end position="40"/>
    </location>
</feature>
<name>A0A9N9CN07_9GLOM</name>
<proteinExistence type="predicted"/>
<keyword evidence="1" id="KW-0472">Membrane</keyword>